<dbReference type="GO" id="GO:0046872">
    <property type="term" value="F:metal ion binding"/>
    <property type="evidence" value="ECO:0007669"/>
    <property type="project" value="UniProtKB-KW"/>
</dbReference>
<evidence type="ECO:0000313" key="6">
    <source>
        <dbReference type="Proteomes" id="UP000533476"/>
    </source>
</evidence>
<dbReference type="PANTHER" id="PTHR42738">
    <property type="entry name" value="HYDROXYMETHYLGLUTARYL-COA LYASE"/>
    <property type="match status" value="1"/>
</dbReference>
<dbReference type="CDD" id="cd07938">
    <property type="entry name" value="DRE_TIM_HMGL"/>
    <property type="match status" value="1"/>
</dbReference>
<dbReference type="InterPro" id="IPR013785">
    <property type="entry name" value="Aldolase_TIM"/>
</dbReference>
<dbReference type="InterPro" id="IPR043594">
    <property type="entry name" value="HMGL"/>
</dbReference>
<keyword evidence="6" id="KW-1185">Reference proteome</keyword>
<dbReference type="RefSeq" id="WP_169099946.1">
    <property type="nucleotide sequence ID" value="NZ_JABBVZ010000038.1"/>
</dbReference>
<proteinExistence type="inferred from homology"/>
<evidence type="ECO:0000256" key="2">
    <source>
        <dbReference type="ARBA" id="ARBA00022723"/>
    </source>
</evidence>
<dbReference type="GO" id="GO:0006552">
    <property type="term" value="P:L-leucine catabolic process"/>
    <property type="evidence" value="ECO:0007669"/>
    <property type="project" value="TreeGrafter"/>
</dbReference>
<dbReference type="Pfam" id="PF00682">
    <property type="entry name" value="HMGL-like"/>
    <property type="match status" value="1"/>
</dbReference>
<dbReference type="PROSITE" id="PS50991">
    <property type="entry name" value="PYR_CT"/>
    <property type="match status" value="1"/>
</dbReference>
<accession>A0A7Y0Q2Z2</accession>
<comment type="similarity">
    <text evidence="1">Belongs to the HMG-CoA lyase family.</text>
</comment>
<evidence type="ECO:0000259" key="4">
    <source>
        <dbReference type="PROSITE" id="PS50991"/>
    </source>
</evidence>
<dbReference type="Proteomes" id="UP000533476">
    <property type="component" value="Unassembled WGS sequence"/>
</dbReference>
<dbReference type="GO" id="GO:0046951">
    <property type="term" value="P:ketone body biosynthetic process"/>
    <property type="evidence" value="ECO:0007669"/>
    <property type="project" value="TreeGrafter"/>
</dbReference>
<protein>
    <submittedName>
        <fullName evidence="5">Hydroxymethylglutaryl-CoA lyase</fullName>
    </submittedName>
</protein>
<dbReference type="AlphaFoldDB" id="A0A7Y0Q2Z2"/>
<keyword evidence="3 5" id="KW-0456">Lyase</keyword>
<evidence type="ECO:0000256" key="3">
    <source>
        <dbReference type="ARBA" id="ARBA00023239"/>
    </source>
</evidence>
<dbReference type="GO" id="GO:0004419">
    <property type="term" value="F:hydroxymethylglutaryl-CoA lyase activity"/>
    <property type="evidence" value="ECO:0007669"/>
    <property type="project" value="TreeGrafter"/>
</dbReference>
<dbReference type="InterPro" id="IPR000891">
    <property type="entry name" value="PYR_CT"/>
</dbReference>
<dbReference type="EMBL" id="JABBVZ010000038">
    <property type="protein sequence ID" value="NMP23042.1"/>
    <property type="molecule type" value="Genomic_DNA"/>
</dbReference>
<keyword evidence="2" id="KW-0479">Metal-binding</keyword>
<feature type="domain" description="Pyruvate carboxyltransferase" evidence="4">
    <location>
        <begin position="11"/>
        <end position="278"/>
    </location>
</feature>
<evidence type="ECO:0000256" key="1">
    <source>
        <dbReference type="ARBA" id="ARBA00009405"/>
    </source>
</evidence>
<dbReference type="PANTHER" id="PTHR42738:SF7">
    <property type="entry name" value="HYDROXYMETHYLGLUTARYL-COA LYASE"/>
    <property type="match status" value="1"/>
</dbReference>
<gene>
    <name evidence="5" type="ORF">HIJ39_11885</name>
</gene>
<dbReference type="FunFam" id="3.20.20.70:FF:000071">
    <property type="entry name" value="Hydroxymethylglutaryl-CoA lyase"/>
    <property type="match status" value="1"/>
</dbReference>
<sequence>MLERADLPEEVSIKDVSPRDGLQAEPKVLSVDERVSLVNQLTAAGLKHIEVTSFVSPKWLPQMADAETVMARIDRKPGVTYAVLVPNPKGAERALSTKPDEMTVFVSASETHNYKNVHQSISESLGGFHRICQMARGEGVPVTAVIVTSFGCPYEGRVPVNAVLDLAVRLESMGIADITLGDTVGVANPLQVAEMVHAFRMNAPMVRVGLHFHDNRGTALANMLAGVIAGCTRFETALGGIGGSPFSPGAGGNLATEDAVYCLSEMGIKTGVDLERLMGITQYLEGAIGHEVPSRVFKAGGRMVPVGIEGSLNE</sequence>
<dbReference type="Gene3D" id="3.20.20.70">
    <property type="entry name" value="Aldolase class I"/>
    <property type="match status" value="1"/>
</dbReference>
<reference evidence="5 6" key="1">
    <citation type="submission" date="2020-04" db="EMBL/GenBank/DDBJ databases">
        <authorList>
            <person name="Zhang R."/>
            <person name="Schippers A."/>
        </authorList>
    </citation>
    <scope>NUCLEOTIDE SEQUENCE [LARGE SCALE GENOMIC DNA]</scope>
    <source>
        <strain evidence="5 6">DSM 109850</strain>
    </source>
</reference>
<name>A0A7Y0Q2Z2_9FIRM</name>
<dbReference type="NCBIfam" id="NF004283">
    <property type="entry name" value="PRK05692.1"/>
    <property type="match status" value="1"/>
</dbReference>
<dbReference type="SUPFAM" id="SSF51569">
    <property type="entry name" value="Aldolase"/>
    <property type="match status" value="1"/>
</dbReference>
<comment type="caution">
    <text evidence="5">The sequence shown here is derived from an EMBL/GenBank/DDBJ whole genome shotgun (WGS) entry which is preliminary data.</text>
</comment>
<evidence type="ECO:0000313" key="5">
    <source>
        <dbReference type="EMBL" id="NMP23042.1"/>
    </source>
</evidence>
<organism evidence="5 6">
    <name type="scientific">Sulfobacillus harzensis</name>
    <dbReference type="NCBI Taxonomy" id="2729629"/>
    <lineage>
        <taxon>Bacteria</taxon>
        <taxon>Bacillati</taxon>
        <taxon>Bacillota</taxon>
        <taxon>Clostridia</taxon>
        <taxon>Eubacteriales</taxon>
        <taxon>Clostridiales Family XVII. Incertae Sedis</taxon>
        <taxon>Sulfobacillus</taxon>
    </lineage>
</organism>